<gene>
    <name evidence="4" type="ORF">S01H1_42067</name>
</gene>
<feature type="non-terminal residue" evidence="4">
    <location>
        <position position="243"/>
    </location>
</feature>
<name>X0UWY8_9ZZZZ</name>
<evidence type="ECO:0000259" key="3">
    <source>
        <dbReference type="Pfam" id="PF20581"/>
    </source>
</evidence>
<feature type="transmembrane region" description="Helical" evidence="1">
    <location>
        <begin position="222"/>
        <end position="241"/>
    </location>
</feature>
<dbReference type="AlphaFoldDB" id="X0UWY8"/>
<feature type="transmembrane region" description="Helical" evidence="1">
    <location>
        <begin position="115"/>
        <end position="136"/>
    </location>
</feature>
<sequence length="243" mass="27403">MAFWGFCVSIAGCLVWYWYHGMRLGVALAVLVLMFSWFLVYARVVAQGGVTVVRNMWVMPQVIEGIAGAGVFSRPGAVIASMQNLLLMEMPSTVLAPMAMNAFRISQVFKKRRRLFVPALFAAILVAMACTGYIVLSQAYRHGAVNFGDTWPVQQLPKATFGEAQRIINFESTPHSRFYLRPFSIGVVGMGSLMFMRARFYWWPIHSLGLLCLSSWNMSNRLWFPFFLGWLAKASIMRFAGGR</sequence>
<reference evidence="4" key="1">
    <citation type="journal article" date="2014" name="Front. Microbiol.">
        <title>High frequency of phylogenetically diverse reductive dehalogenase-homologous genes in deep subseafloor sedimentary metagenomes.</title>
        <authorList>
            <person name="Kawai M."/>
            <person name="Futagami T."/>
            <person name="Toyoda A."/>
            <person name="Takaki Y."/>
            <person name="Nishi S."/>
            <person name="Hori S."/>
            <person name="Arai W."/>
            <person name="Tsubouchi T."/>
            <person name="Morono Y."/>
            <person name="Uchiyama I."/>
            <person name="Ito T."/>
            <person name="Fujiyama A."/>
            <person name="Inagaki F."/>
            <person name="Takami H."/>
        </authorList>
    </citation>
    <scope>NUCLEOTIDE SEQUENCE</scope>
    <source>
        <strain evidence="4">Expedition CK06-06</strain>
    </source>
</reference>
<evidence type="ECO:0000256" key="1">
    <source>
        <dbReference type="SAM" id="Phobius"/>
    </source>
</evidence>
<keyword evidence="1" id="KW-0812">Transmembrane</keyword>
<evidence type="ECO:0000313" key="4">
    <source>
        <dbReference type="EMBL" id="GAG03707.1"/>
    </source>
</evidence>
<comment type="caution">
    <text evidence="4">The sequence shown here is derived from an EMBL/GenBank/DDBJ whole genome shotgun (WGS) entry which is preliminary data.</text>
</comment>
<keyword evidence="1" id="KW-1133">Transmembrane helix</keyword>
<evidence type="ECO:0000259" key="2">
    <source>
        <dbReference type="Pfam" id="PF20580"/>
    </source>
</evidence>
<feature type="transmembrane region" description="Helical" evidence="1">
    <location>
        <begin position="178"/>
        <end position="195"/>
    </location>
</feature>
<dbReference type="EMBL" id="BARS01026713">
    <property type="protein sequence ID" value="GAG03707.1"/>
    <property type="molecule type" value="Genomic_DNA"/>
</dbReference>
<protein>
    <submittedName>
        <fullName evidence="4">Uncharacterized protein</fullName>
    </submittedName>
</protein>
<keyword evidence="1" id="KW-0472">Membrane</keyword>
<proteinExistence type="predicted"/>
<feature type="domain" description="DUF6784" evidence="2">
    <location>
        <begin position="184"/>
        <end position="241"/>
    </location>
</feature>
<organism evidence="4">
    <name type="scientific">marine sediment metagenome</name>
    <dbReference type="NCBI Taxonomy" id="412755"/>
    <lineage>
        <taxon>unclassified sequences</taxon>
        <taxon>metagenomes</taxon>
        <taxon>ecological metagenomes</taxon>
    </lineage>
</organism>
<dbReference type="Pfam" id="PF20580">
    <property type="entry name" value="DUF6784"/>
    <property type="match status" value="1"/>
</dbReference>
<feature type="domain" description="DUF6785" evidence="3">
    <location>
        <begin position="1"/>
        <end position="143"/>
    </location>
</feature>
<accession>X0UWY8</accession>
<feature type="transmembrane region" description="Helical" evidence="1">
    <location>
        <begin position="24"/>
        <end position="44"/>
    </location>
</feature>
<dbReference type="InterPro" id="IPR046712">
    <property type="entry name" value="DUF6785"/>
</dbReference>
<dbReference type="InterPro" id="IPR046711">
    <property type="entry name" value="DUF6784"/>
</dbReference>
<dbReference type="Pfam" id="PF20581">
    <property type="entry name" value="DUF6785"/>
    <property type="match status" value="1"/>
</dbReference>